<dbReference type="EMBL" id="CADEAL010003941">
    <property type="protein sequence ID" value="CAB1447281.1"/>
    <property type="molecule type" value="Genomic_DNA"/>
</dbReference>
<sequence>MIPHTNQKHRSEGREDGRARDKEEEEEEEGENERAPRLSLDLAPAPRHGNEPPPPLPLAQDDKRRPVEQEKKKKKERKKDPNTSRGGEAEKTSRSPEGVNPHDMFTPYTIFHPVPLQGPASCDPEQDKRLKRRMDGSSGCEATVSVTDEVEEWKEGNVFAWGAAALPWVGGTRGSM</sequence>
<feature type="compositionally biased region" description="Basic and acidic residues" evidence="1">
    <location>
        <begin position="9"/>
        <end position="22"/>
    </location>
</feature>
<name>A0A9N7Z2D5_PLEPL</name>
<reference evidence="2" key="1">
    <citation type="submission" date="2020-03" db="EMBL/GenBank/DDBJ databases">
        <authorList>
            <person name="Weist P."/>
        </authorList>
    </citation>
    <scope>NUCLEOTIDE SEQUENCE</scope>
</reference>
<comment type="caution">
    <text evidence="2">The sequence shown here is derived from an EMBL/GenBank/DDBJ whole genome shotgun (WGS) entry which is preliminary data.</text>
</comment>
<proteinExistence type="predicted"/>
<dbReference type="AlphaFoldDB" id="A0A9N7Z2D5"/>
<evidence type="ECO:0000256" key="1">
    <source>
        <dbReference type="SAM" id="MobiDB-lite"/>
    </source>
</evidence>
<evidence type="ECO:0000313" key="2">
    <source>
        <dbReference type="EMBL" id="CAB1447281.1"/>
    </source>
</evidence>
<gene>
    <name evidence="2" type="ORF">PLEPLA_LOCUS34975</name>
</gene>
<evidence type="ECO:0000313" key="3">
    <source>
        <dbReference type="Proteomes" id="UP001153269"/>
    </source>
</evidence>
<organism evidence="2 3">
    <name type="scientific">Pleuronectes platessa</name>
    <name type="common">European plaice</name>
    <dbReference type="NCBI Taxonomy" id="8262"/>
    <lineage>
        <taxon>Eukaryota</taxon>
        <taxon>Metazoa</taxon>
        <taxon>Chordata</taxon>
        <taxon>Craniata</taxon>
        <taxon>Vertebrata</taxon>
        <taxon>Euteleostomi</taxon>
        <taxon>Actinopterygii</taxon>
        <taxon>Neopterygii</taxon>
        <taxon>Teleostei</taxon>
        <taxon>Neoteleostei</taxon>
        <taxon>Acanthomorphata</taxon>
        <taxon>Carangaria</taxon>
        <taxon>Pleuronectiformes</taxon>
        <taxon>Pleuronectoidei</taxon>
        <taxon>Pleuronectidae</taxon>
        <taxon>Pleuronectes</taxon>
    </lineage>
</organism>
<accession>A0A9N7Z2D5</accession>
<feature type="compositionally biased region" description="Basic and acidic residues" evidence="1">
    <location>
        <begin position="60"/>
        <end position="71"/>
    </location>
</feature>
<dbReference type="Proteomes" id="UP001153269">
    <property type="component" value="Unassembled WGS sequence"/>
</dbReference>
<keyword evidence="3" id="KW-1185">Reference proteome</keyword>
<feature type="region of interest" description="Disordered" evidence="1">
    <location>
        <begin position="1"/>
        <end position="143"/>
    </location>
</feature>
<feature type="compositionally biased region" description="Basic and acidic residues" evidence="1">
    <location>
        <begin position="78"/>
        <end position="94"/>
    </location>
</feature>
<protein>
    <submittedName>
        <fullName evidence="2">Uncharacterized protein</fullName>
    </submittedName>
</protein>